<evidence type="ECO:0000313" key="1">
    <source>
        <dbReference type="EMBL" id="SPS06132.1"/>
    </source>
</evidence>
<dbReference type="AlphaFoldDB" id="A0A2X0R7Z6"/>
<organism evidence="1">
    <name type="scientific">Candidatus Nitrotoga fabula</name>
    <dbReference type="NCBI Taxonomy" id="2182327"/>
    <lineage>
        <taxon>Bacteria</taxon>
        <taxon>Pseudomonadati</taxon>
        <taxon>Pseudomonadota</taxon>
        <taxon>Betaproteobacteria</taxon>
        <taxon>Nitrosomonadales</taxon>
        <taxon>Gallionellaceae</taxon>
        <taxon>Candidatus Nitrotoga</taxon>
    </lineage>
</organism>
<accession>A0A2X0R7Z6</accession>
<dbReference type="EMBL" id="LS423452">
    <property type="protein sequence ID" value="SPS06132.1"/>
    <property type="molecule type" value="Genomic_DNA"/>
</dbReference>
<proteinExistence type="predicted"/>
<sequence>MQTLTDSFTFNLASNPIYPAAPYTGGS</sequence>
<protein>
    <submittedName>
        <fullName evidence="1">Uncharacterized protein</fullName>
    </submittedName>
</protein>
<reference evidence="1" key="1">
    <citation type="submission" date="2018-05" db="EMBL/GenBank/DDBJ databases">
        <authorList>
            <person name="Lanie J.A."/>
            <person name="Ng W.-L."/>
            <person name="Kazmierczak K.M."/>
            <person name="Andrzejewski T.M."/>
            <person name="Davidsen T.M."/>
            <person name="Wayne K.J."/>
            <person name="Tettelin H."/>
            <person name="Glass J.I."/>
            <person name="Rusch D."/>
            <person name="Podicherti R."/>
            <person name="Tsui H.-C.T."/>
            <person name="Winkler M.E."/>
        </authorList>
    </citation>
    <scope>NUCLEOTIDE SEQUENCE</scope>
    <source>
        <strain evidence="1">KNB</strain>
    </source>
</reference>
<name>A0A2X0R7Z6_9PROT</name>
<gene>
    <name evidence="1" type="ORF">NITFAB_1722</name>
</gene>